<keyword evidence="4 5" id="KW-0539">Nucleus</keyword>
<reference evidence="6" key="1">
    <citation type="submission" date="2017-10" db="EMBL/GenBank/DDBJ databases">
        <title>Transcriptome Assembly of Sugarcane Aphid Adults.</title>
        <authorList>
            <person name="Scully E.D."/>
            <person name="Palmer N.A."/>
            <person name="Geib S.M."/>
            <person name="Sarath G."/>
            <person name="Sattler S.E."/>
        </authorList>
    </citation>
    <scope>NUCLEOTIDE SEQUENCE</scope>
    <source>
        <tissue evidence="6">Whole body</tissue>
    </source>
</reference>
<organism evidence="6">
    <name type="scientific">Melanaphis sacchari</name>
    <dbReference type="NCBI Taxonomy" id="742174"/>
    <lineage>
        <taxon>Eukaryota</taxon>
        <taxon>Metazoa</taxon>
        <taxon>Ecdysozoa</taxon>
        <taxon>Arthropoda</taxon>
        <taxon>Hexapoda</taxon>
        <taxon>Insecta</taxon>
        <taxon>Pterygota</taxon>
        <taxon>Neoptera</taxon>
        <taxon>Paraneoptera</taxon>
        <taxon>Hemiptera</taxon>
        <taxon>Sternorrhyncha</taxon>
        <taxon>Aphidomorpha</taxon>
        <taxon>Aphidoidea</taxon>
        <taxon>Aphididae</taxon>
        <taxon>Aphidini</taxon>
        <taxon>Melanaphis</taxon>
    </lineage>
</organism>
<dbReference type="OrthoDB" id="329139at2759"/>
<accession>A0A2H8TSU6</accession>
<dbReference type="EMBL" id="GFXV01004473">
    <property type="protein sequence ID" value="MBW16278.1"/>
    <property type="molecule type" value="Transcribed_RNA"/>
</dbReference>
<dbReference type="AlphaFoldDB" id="A0A2H8TSU6"/>
<name>A0A2H8TSU6_9HEMI</name>
<dbReference type="Gene3D" id="3.30.2380.10">
    <property type="entry name" value="CGI121/TPRKB"/>
    <property type="match status" value="1"/>
</dbReference>
<gene>
    <name evidence="6" type="primary">Tprkb</name>
</gene>
<dbReference type="InterPro" id="IPR036504">
    <property type="entry name" value="CGI121/TPRKB_sf"/>
</dbReference>
<dbReference type="Pfam" id="PF08617">
    <property type="entry name" value="CGI-121"/>
    <property type="match status" value="1"/>
</dbReference>
<dbReference type="SUPFAM" id="SSF143870">
    <property type="entry name" value="PF0523-like"/>
    <property type="match status" value="1"/>
</dbReference>
<comment type="similarity">
    <text evidence="2 5">Belongs to the CGI121/TPRKB family.</text>
</comment>
<dbReference type="GO" id="GO:0000408">
    <property type="term" value="C:EKC/KEOPS complex"/>
    <property type="evidence" value="ECO:0007669"/>
    <property type="project" value="TreeGrafter"/>
</dbReference>
<evidence type="ECO:0000256" key="5">
    <source>
        <dbReference type="RuleBase" id="RU004398"/>
    </source>
</evidence>
<evidence type="ECO:0000256" key="1">
    <source>
        <dbReference type="ARBA" id="ARBA00004123"/>
    </source>
</evidence>
<evidence type="ECO:0000256" key="4">
    <source>
        <dbReference type="ARBA" id="ARBA00023242"/>
    </source>
</evidence>
<evidence type="ECO:0000256" key="3">
    <source>
        <dbReference type="ARBA" id="ARBA00022694"/>
    </source>
</evidence>
<protein>
    <submittedName>
        <fullName evidence="6">TP53RK-binding protein</fullName>
    </submittedName>
</protein>
<comment type="subcellular location">
    <subcellularLocation>
        <location evidence="1">Nucleus</location>
    </subcellularLocation>
</comment>
<proteinExistence type="inferred from homology"/>
<dbReference type="PANTHER" id="PTHR15840">
    <property type="entry name" value="CGI-121 FAMILY MEMBER"/>
    <property type="match status" value="1"/>
</dbReference>
<evidence type="ECO:0000256" key="2">
    <source>
        <dbReference type="ARBA" id="ARBA00005546"/>
    </source>
</evidence>
<keyword evidence="3" id="KW-0819">tRNA processing</keyword>
<dbReference type="GO" id="GO:0005829">
    <property type="term" value="C:cytosol"/>
    <property type="evidence" value="ECO:0007669"/>
    <property type="project" value="TreeGrafter"/>
</dbReference>
<dbReference type="GO" id="GO:0005634">
    <property type="term" value="C:nucleus"/>
    <property type="evidence" value="ECO:0007669"/>
    <property type="project" value="UniProtKB-SubCell"/>
</dbReference>
<dbReference type="PANTHER" id="PTHR15840:SF10">
    <property type="entry name" value="EKC_KEOPS COMPLEX SUBUNIT TPRKB"/>
    <property type="match status" value="1"/>
</dbReference>
<evidence type="ECO:0000313" key="6">
    <source>
        <dbReference type="EMBL" id="MBW16278.1"/>
    </source>
</evidence>
<dbReference type="InterPro" id="IPR013926">
    <property type="entry name" value="CGI121/TPRKB"/>
</dbReference>
<dbReference type="GO" id="GO:0002949">
    <property type="term" value="P:tRNA threonylcarbamoyladenosine modification"/>
    <property type="evidence" value="ECO:0007669"/>
    <property type="project" value="TreeGrafter"/>
</dbReference>
<sequence>MKVYCLQNGKYLGVSYFTNVKNIKWLKDNMASIFKDKSPVLINRRLIADPFQIVVAVNNAYLSNENSCMKTKSLANEILFNLSGTKNITQSLKDASANDEDDDMIVALTSKFSNVPEMKIFQEKCITGCETDISQLTENIDENYIKSYYKISEVESLNSSLLDSIVTRIACKILTL</sequence>